<name>A0A068R2Z9_9GAMM</name>
<dbReference type="GO" id="GO:0008483">
    <property type="term" value="F:transaminase activity"/>
    <property type="evidence" value="ECO:0007669"/>
    <property type="project" value="UniProtKB-KW"/>
</dbReference>
<dbReference type="Gene3D" id="1.10.10.10">
    <property type="entry name" value="Winged helix-like DNA-binding domain superfamily/Winged helix DNA-binding domain"/>
    <property type="match status" value="1"/>
</dbReference>
<dbReference type="CDD" id="cd00609">
    <property type="entry name" value="AAT_like"/>
    <property type="match status" value="1"/>
</dbReference>
<feature type="domain" description="HTH gntR-type" evidence="6">
    <location>
        <begin position="1"/>
        <end position="69"/>
    </location>
</feature>
<dbReference type="SMART" id="SM00345">
    <property type="entry name" value="HTH_GNTR"/>
    <property type="match status" value="1"/>
</dbReference>
<dbReference type="SUPFAM" id="SSF46785">
    <property type="entry name" value="Winged helix' DNA-binding domain"/>
    <property type="match status" value="1"/>
</dbReference>
<dbReference type="GO" id="GO:0030170">
    <property type="term" value="F:pyridoxal phosphate binding"/>
    <property type="evidence" value="ECO:0007669"/>
    <property type="project" value="InterPro"/>
</dbReference>
<dbReference type="InterPro" id="IPR036388">
    <property type="entry name" value="WH-like_DNA-bd_sf"/>
</dbReference>
<dbReference type="GO" id="GO:0003677">
    <property type="term" value="F:DNA binding"/>
    <property type="evidence" value="ECO:0007669"/>
    <property type="project" value="UniProtKB-KW"/>
</dbReference>
<dbReference type="PROSITE" id="PS50949">
    <property type="entry name" value="HTH_GNTR"/>
    <property type="match status" value="1"/>
</dbReference>
<dbReference type="InterPro" id="IPR015421">
    <property type="entry name" value="PyrdxlP-dep_Trfase_major"/>
</dbReference>
<dbReference type="KEGG" id="xpo:XPG1_1754"/>
<dbReference type="AlphaFoldDB" id="A0A068R2Z9"/>
<keyword evidence="4 7" id="KW-0238">DNA-binding</keyword>
<evidence type="ECO:0000256" key="1">
    <source>
        <dbReference type="ARBA" id="ARBA00005384"/>
    </source>
</evidence>
<dbReference type="Pfam" id="PF00392">
    <property type="entry name" value="GntR"/>
    <property type="match status" value="1"/>
</dbReference>
<dbReference type="Gene3D" id="3.90.1150.10">
    <property type="entry name" value="Aspartate Aminotransferase, domain 1"/>
    <property type="match status" value="1"/>
</dbReference>
<dbReference type="GO" id="GO:0003700">
    <property type="term" value="F:DNA-binding transcription factor activity"/>
    <property type="evidence" value="ECO:0007669"/>
    <property type="project" value="InterPro"/>
</dbReference>
<keyword evidence="8" id="KW-1185">Reference proteome</keyword>
<dbReference type="Pfam" id="PF00155">
    <property type="entry name" value="Aminotran_1_2"/>
    <property type="match status" value="1"/>
</dbReference>
<keyword evidence="7" id="KW-0808">Transferase</keyword>
<evidence type="ECO:0000256" key="5">
    <source>
        <dbReference type="ARBA" id="ARBA00023163"/>
    </source>
</evidence>
<dbReference type="OrthoDB" id="9804020at2"/>
<dbReference type="STRING" id="1354304.XPG1_1754"/>
<dbReference type="SUPFAM" id="SSF53383">
    <property type="entry name" value="PLP-dependent transferases"/>
    <property type="match status" value="1"/>
</dbReference>
<evidence type="ECO:0000313" key="8">
    <source>
        <dbReference type="Proteomes" id="UP000032735"/>
    </source>
</evidence>
<dbReference type="EMBL" id="FO704551">
    <property type="protein sequence ID" value="CDG21409.1"/>
    <property type="molecule type" value="Genomic_DNA"/>
</dbReference>
<dbReference type="CDD" id="cd07377">
    <property type="entry name" value="WHTH_GntR"/>
    <property type="match status" value="1"/>
</dbReference>
<dbReference type="InterPro" id="IPR051446">
    <property type="entry name" value="HTH_trans_reg/aminotransferase"/>
</dbReference>
<dbReference type="InterPro" id="IPR004839">
    <property type="entry name" value="Aminotransferase_I/II_large"/>
</dbReference>
<keyword evidence="5" id="KW-0804">Transcription</keyword>
<evidence type="ECO:0000259" key="6">
    <source>
        <dbReference type="PROSITE" id="PS50949"/>
    </source>
</evidence>
<dbReference type="PANTHER" id="PTHR46577">
    <property type="entry name" value="HTH-TYPE TRANSCRIPTIONAL REGULATORY PROTEIN GABR"/>
    <property type="match status" value="1"/>
</dbReference>
<dbReference type="Gene3D" id="3.40.640.10">
    <property type="entry name" value="Type I PLP-dependent aspartate aminotransferase-like (Major domain)"/>
    <property type="match status" value="1"/>
</dbReference>
<organism evidence="7 8">
    <name type="scientific">Xenorhabdus poinarii G6</name>
    <dbReference type="NCBI Taxonomy" id="1354304"/>
    <lineage>
        <taxon>Bacteria</taxon>
        <taxon>Pseudomonadati</taxon>
        <taxon>Pseudomonadota</taxon>
        <taxon>Gammaproteobacteria</taxon>
        <taxon>Enterobacterales</taxon>
        <taxon>Morganellaceae</taxon>
        <taxon>Xenorhabdus</taxon>
    </lineage>
</organism>
<dbReference type="HOGENOM" id="CLU_017584_0_0_6"/>
<protein>
    <submittedName>
        <fullName evidence="7">Transcriptional regulator containing a DNA-binding HTH domain and an aminotransferase domain</fullName>
    </submittedName>
</protein>
<dbReference type="InterPro" id="IPR015424">
    <property type="entry name" value="PyrdxlP-dep_Trfase"/>
</dbReference>
<dbReference type="PANTHER" id="PTHR46577:SF2">
    <property type="entry name" value="TRANSCRIPTIONAL REGULATORY PROTEIN"/>
    <property type="match status" value="1"/>
</dbReference>
<dbReference type="InterPro" id="IPR015422">
    <property type="entry name" value="PyrdxlP-dep_Trfase_small"/>
</dbReference>
<dbReference type="RefSeq" id="WP_045958613.1">
    <property type="nucleotide sequence ID" value="NZ_FO704551.1"/>
</dbReference>
<proteinExistence type="inferred from homology"/>
<gene>
    <name evidence="7" type="ORF">XPG1_1754</name>
</gene>
<keyword evidence="7" id="KW-0032">Aminotransferase</keyword>
<reference evidence="7 8" key="1">
    <citation type="submission" date="2013-07" db="EMBL/GenBank/DDBJ databases">
        <authorList>
            <person name="Genoscope - CEA"/>
        </authorList>
    </citation>
    <scope>NUCLEOTIDE SEQUENCE [LARGE SCALE GENOMIC DNA]</scope>
    <source>
        <strain evidence="7 8">G6</strain>
    </source>
</reference>
<dbReference type="Proteomes" id="UP000032735">
    <property type="component" value="Chromosome"/>
</dbReference>
<keyword evidence="3" id="KW-0805">Transcription regulation</keyword>
<keyword evidence="2" id="KW-0663">Pyridoxal phosphate</keyword>
<sequence length="470" mass="53185">MFTYEIIADEVATAITNGQLQPGTRIRSIRAYANSRNISINTVKTAYRLLEDRGLIVARPQSGYFVNHTLPELLEQQHAHTFREKLPLTGINRLFSTILEYQAKEGYLDLALACPTGDRFYPANRLRKLTSQLIRSTKTSLTSYTLPPGSFRLRSQIARRGLHLGMVLSADDILITHGTMEALSLAVRATTRPGDRIAVETPTFYNLYPMLEDLGRRIIEIKTHPHTGMCLDTLQKLIDKGEISAVMTIPSGHNPLGFTMPEENRRRLAKMANRYQIPVIEDAMYAELQYSERPVFNIKAFDEDGWVLVCASYTKTVAPDFRIGWLEAGRFRDLVHQLKFTTTVAESTILTETLGMFLENGSYDLHLRHLKRLYNSQIDSIRACIAKHFPEGTRVSRPQCGFILWLELPKGLDTLLLFHSALDEKILCMPGLLCSGNQSFNHCLRLAVCFEFDESHLDGIARLGKLACHL</sequence>
<comment type="similarity">
    <text evidence="1">In the C-terminal section; belongs to the class-I pyridoxal-phosphate-dependent aminotransferase family.</text>
</comment>
<dbReference type="InterPro" id="IPR000524">
    <property type="entry name" value="Tscrpt_reg_HTH_GntR"/>
</dbReference>
<dbReference type="InterPro" id="IPR036390">
    <property type="entry name" value="WH_DNA-bd_sf"/>
</dbReference>
<evidence type="ECO:0000256" key="3">
    <source>
        <dbReference type="ARBA" id="ARBA00023015"/>
    </source>
</evidence>
<evidence type="ECO:0000256" key="4">
    <source>
        <dbReference type="ARBA" id="ARBA00023125"/>
    </source>
</evidence>
<accession>A0A068R2Z9</accession>
<evidence type="ECO:0000313" key="7">
    <source>
        <dbReference type="EMBL" id="CDG21409.1"/>
    </source>
</evidence>
<evidence type="ECO:0000256" key="2">
    <source>
        <dbReference type="ARBA" id="ARBA00022898"/>
    </source>
</evidence>